<dbReference type="GO" id="GO:0016301">
    <property type="term" value="F:kinase activity"/>
    <property type="evidence" value="ECO:0007669"/>
    <property type="project" value="UniProtKB-KW"/>
</dbReference>
<evidence type="ECO:0000256" key="3">
    <source>
        <dbReference type="ARBA" id="ARBA00022777"/>
    </source>
</evidence>
<evidence type="ECO:0000256" key="4">
    <source>
        <dbReference type="RuleBase" id="RU003704"/>
    </source>
</evidence>
<evidence type="ECO:0000256" key="1">
    <source>
        <dbReference type="ARBA" id="ARBA00010688"/>
    </source>
</evidence>
<comment type="caution">
    <text evidence="6">The sequence shown here is derived from an EMBL/GenBank/DDBJ whole genome shotgun (WGS) entry which is preliminary data.</text>
</comment>
<evidence type="ECO:0000313" key="6">
    <source>
        <dbReference type="EMBL" id="PAV05345.1"/>
    </source>
</evidence>
<sequence length="309" mass="34076">MKKFDVVGFGALNVDKLYNVNKITCEDEESYITDFNRSCGGSAANTVIGLSKLGMKTGFIGKVSKDYDGKLLLENLQKEGVDTEGIIISEGRSGNVLGFVDNEGQRALYVDPGVNDLIKPDEVKLDYLENCRILHLASFVGESFKAQESIISEISEDIIVSLDPGRIYAERGINYLKNILNRTDIILTNEEELKYLTGNKYKTFKDGAEVLLESSINIVVVKRGDKSTYITNGDESYFIEPFDVKCIDTTGAGDAFNAGFLYGFLNNKNIEESGKLGNFIASCCIRESGAIKGLPKISELDKFDKIINI</sequence>
<dbReference type="SUPFAM" id="SSF53613">
    <property type="entry name" value="Ribokinase-like"/>
    <property type="match status" value="1"/>
</dbReference>
<keyword evidence="7" id="KW-1185">Reference proteome</keyword>
<keyword evidence="3 4" id="KW-0418">Kinase</keyword>
<name>A0A2A2H7N0_METBR</name>
<evidence type="ECO:0000313" key="7">
    <source>
        <dbReference type="Proteomes" id="UP000217784"/>
    </source>
</evidence>
<evidence type="ECO:0000259" key="5">
    <source>
        <dbReference type="Pfam" id="PF00294"/>
    </source>
</evidence>
<proteinExistence type="inferred from homology"/>
<feature type="domain" description="Carbohydrate kinase PfkB" evidence="5">
    <location>
        <begin position="5"/>
        <end position="296"/>
    </location>
</feature>
<dbReference type="InterPro" id="IPR002173">
    <property type="entry name" value="Carboh/pur_kinase_PfkB_CS"/>
</dbReference>
<dbReference type="InterPro" id="IPR029056">
    <property type="entry name" value="Ribokinase-like"/>
</dbReference>
<reference evidence="6 7" key="1">
    <citation type="journal article" date="2017" name="BMC Genomics">
        <title>Genomic analysis of methanogenic archaea reveals a shift towards energy conservation.</title>
        <authorList>
            <person name="Gilmore S.P."/>
            <person name="Henske J.K."/>
            <person name="Sexton J.A."/>
            <person name="Solomon K.V."/>
            <person name="Seppala S."/>
            <person name="Yoo J.I."/>
            <person name="Huyett L.M."/>
            <person name="Pressman A."/>
            <person name="Cogan J.Z."/>
            <person name="Kivenson V."/>
            <person name="Peng X."/>
            <person name="Tan Y."/>
            <person name="Valentine D.L."/>
            <person name="O'Malley M.A."/>
        </authorList>
    </citation>
    <scope>NUCLEOTIDE SEQUENCE [LARGE SCALE GENOMIC DNA]</scope>
    <source>
        <strain evidence="6 7">M.o.H.</strain>
    </source>
</reference>
<organism evidence="6 7">
    <name type="scientific">Methanobacterium bryantii</name>
    <dbReference type="NCBI Taxonomy" id="2161"/>
    <lineage>
        <taxon>Archaea</taxon>
        <taxon>Methanobacteriati</taxon>
        <taxon>Methanobacteriota</taxon>
        <taxon>Methanomada group</taxon>
        <taxon>Methanobacteria</taxon>
        <taxon>Methanobacteriales</taxon>
        <taxon>Methanobacteriaceae</taxon>
        <taxon>Methanobacterium</taxon>
    </lineage>
</organism>
<dbReference type="PANTHER" id="PTHR10584">
    <property type="entry name" value="SUGAR KINASE"/>
    <property type="match status" value="1"/>
</dbReference>
<dbReference type="EMBL" id="LMVM01000007">
    <property type="protein sequence ID" value="PAV05345.1"/>
    <property type="molecule type" value="Genomic_DNA"/>
</dbReference>
<dbReference type="GO" id="GO:0006796">
    <property type="term" value="P:phosphate-containing compound metabolic process"/>
    <property type="evidence" value="ECO:0007669"/>
    <property type="project" value="UniProtKB-ARBA"/>
</dbReference>
<evidence type="ECO:0000256" key="2">
    <source>
        <dbReference type="ARBA" id="ARBA00022679"/>
    </source>
</evidence>
<keyword evidence="2 4" id="KW-0808">Transferase</keyword>
<accession>A0A2A2H7N0</accession>
<dbReference type="Gene3D" id="3.40.1190.20">
    <property type="match status" value="1"/>
</dbReference>
<protein>
    <submittedName>
        <fullName evidence="6">Ribokinase</fullName>
    </submittedName>
</protein>
<dbReference type="InterPro" id="IPR011611">
    <property type="entry name" value="PfkB_dom"/>
</dbReference>
<comment type="similarity">
    <text evidence="1 4">Belongs to the carbohydrate kinase PfkB family.</text>
</comment>
<dbReference type="Proteomes" id="UP000217784">
    <property type="component" value="Unassembled WGS sequence"/>
</dbReference>
<dbReference type="InterPro" id="IPR002139">
    <property type="entry name" value="Ribo/fructo_kinase"/>
</dbReference>
<dbReference type="RefSeq" id="WP_069584715.1">
    <property type="nucleotide sequence ID" value="NZ_LMVM01000007.1"/>
</dbReference>
<dbReference type="Pfam" id="PF00294">
    <property type="entry name" value="PfkB"/>
    <property type="match status" value="1"/>
</dbReference>
<dbReference type="PANTHER" id="PTHR10584:SF166">
    <property type="entry name" value="RIBOKINASE"/>
    <property type="match status" value="1"/>
</dbReference>
<dbReference type="AlphaFoldDB" id="A0A2A2H7N0"/>
<dbReference type="PRINTS" id="PR00990">
    <property type="entry name" value="RIBOKINASE"/>
</dbReference>
<dbReference type="PROSITE" id="PS00584">
    <property type="entry name" value="PFKB_KINASES_2"/>
    <property type="match status" value="1"/>
</dbReference>
<gene>
    <name evidence="6" type="ORF">ASJ80_10160</name>
</gene>
<dbReference type="OrthoDB" id="26949at2157"/>
<dbReference type="CDD" id="cd01942">
    <property type="entry name" value="ribokinase_group_A"/>
    <property type="match status" value="1"/>
</dbReference>